<keyword evidence="2" id="KW-1185">Reference proteome</keyword>
<dbReference type="EMBL" id="VSSR01000008">
    <property type="protein sequence ID" value="TYL87462.1"/>
    <property type="molecule type" value="Genomic_DNA"/>
</dbReference>
<evidence type="ECO:0000313" key="2">
    <source>
        <dbReference type="Proteomes" id="UP000324853"/>
    </source>
</evidence>
<proteinExistence type="predicted"/>
<name>A0A5S4X0P2_9BRAD</name>
<reference evidence="1 2" key="1">
    <citation type="submission" date="2019-08" db="EMBL/GenBank/DDBJ databases">
        <title>Bradyrhizobium hipponensis sp. nov., a rhizobium isolated from a Lupinus angustifolius root nodule in Tunisia.</title>
        <authorList>
            <person name="Off K."/>
            <person name="Rejili M."/>
            <person name="Mars M."/>
            <person name="Brachmann A."/>
            <person name="Marin M."/>
        </authorList>
    </citation>
    <scope>NUCLEOTIDE SEQUENCE [LARGE SCALE GENOMIC DNA]</scope>
    <source>
        <strain evidence="1 2">CTAW11</strain>
    </source>
</reference>
<dbReference type="OrthoDB" id="9803988at2"/>
<evidence type="ECO:0000313" key="1">
    <source>
        <dbReference type="EMBL" id="TYL87462.1"/>
    </source>
</evidence>
<accession>A0A5S4X0P2</accession>
<organism evidence="1 2">
    <name type="scientific">Bradyrhizobium cytisi</name>
    <dbReference type="NCBI Taxonomy" id="515489"/>
    <lineage>
        <taxon>Bacteria</taxon>
        <taxon>Pseudomonadati</taxon>
        <taxon>Pseudomonadota</taxon>
        <taxon>Alphaproteobacteria</taxon>
        <taxon>Hyphomicrobiales</taxon>
        <taxon>Nitrobacteraceae</taxon>
        <taxon>Bradyrhizobium</taxon>
    </lineage>
</organism>
<sequence length="137" mass="14681">MTRDDAAFTCPDCGGFLFRPGPCGGVSQNIECVGCGSRFNVALARPAGVSRAHSERLQVAGRPLPEGAAMSLRAMIIERIQARGAGPFWLFDCYHHLVESGVCRDEALEALTAFTDDIIAAKKRKRLQLVTSGEADG</sequence>
<comment type="caution">
    <text evidence="1">The sequence shown here is derived from an EMBL/GenBank/DDBJ whole genome shotgun (WGS) entry which is preliminary data.</text>
</comment>
<dbReference type="RefSeq" id="WP_148749639.1">
    <property type="nucleotide sequence ID" value="NZ_VSSR01000008.1"/>
</dbReference>
<gene>
    <name evidence="1" type="ORF">FXB38_04920</name>
</gene>
<dbReference type="Proteomes" id="UP000324853">
    <property type="component" value="Unassembled WGS sequence"/>
</dbReference>
<protein>
    <submittedName>
        <fullName evidence="1">Uncharacterized protein</fullName>
    </submittedName>
</protein>
<dbReference type="AlphaFoldDB" id="A0A5S4X0P2"/>